<dbReference type="PANTHER" id="PTHR12329">
    <property type="entry name" value="BCL2-ASSOCIATED ATHANOGENE"/>
    <property type="match status" value="1"/>
</dbReference>
<dbReference type="SUPFAM" id="SSF63491">
    <property type="entry name" value="BAG domain"/>
    <property type="match status" value="1"/>
</dbReference>
<dbReference type="EMBL" id="GANO01004407">
    <property type="protein sequence ID" value="JAB55464.1"/>
    <property type="molecule type" value="mRNA"/>
</dbReference>
<evidence type="ECO:0000256" key="2">
    <source>
        <dbReference type="SAM" id="MobiDB-lite"/>
    </source>
</evidence>
<feature type="compositionally biased region" description="Low complexity" evidence="2">
    <location>
        <begin position="118"/>
        <end position="131"/>
    </location>
</feature>
<dbReference type="Gene3D" id="1.20.58.120">
    <property type="entry name" value="BAG domain"/>
    <property type="match status" value="1"/>
</dbReference>
<feature type="compositionally biased region" description="Low complexity" evidence="2">
    <location>
        <begin position="144"/>
        <end position="157"/>
    </location>
</feature>
<dbReference type="GO" id="GO:0000774">
    <property type="term" value="F:adenyl-nucleotide exchange factor activity"/>
    <property type="evidence" value="ECO:0007669"/>
    <property type="project" value="TreeGrafter"/>
</dbReference>
<dbReference type="GO" id="GO:0005829">
    <property type="term" value="C:cytosol"/>
    <property type="evidence" value="ECO:0007669"/>
    <property type="project" value="TreeGrafter"/>
</dbReference>
<dbReference type="InterPro" id="IPR039773">
    <property type="entry name" value="BAG_chaperone_regulator"/>
</dbReference>
<dbReference type="Pfam" id="PF02179">
    <property type="entry name" value="BAG"/>
    <property type="match status" value="1"/>
</dbReference>
<dbReference type="InterPro" id="IPR003103">
    <property type="entry name" value="BAG_domain"/>
</dbReference>
<feature type="compositionally biased region" description="Low complexity" evidence="2">
    <location>
        <begin position="185"/>
        <end position="213"/>
    </location>
</feature>
<dbReference type="PROSITE" id="PS51035">
    <property type="entry name" value="BAG"/>
    <property type="match status" value="1"/>
</dbReference>
<organism evidence="4">
    <name type="scientific">Corethrella appendiculata</name>
    <dbReference type="NCBI Taxonomy" id="1370023"/>
    <lineage>
        <taxon>Eukaryota</taxon>
        <taxon>Metazoa</taxon>
        <taxon>Ecdysozoa</taxon>
        <taxon>Arthropoda</taxon>
        <taxon>Hexapoda</taxon>
        <taxon>Insecta</taxon>
        <taxon>Pterygota</taxon>
        <taxon>Neoptera</taxon>
        <taxon>Endopterygota</taxon>
        <taxon>Diptera</taxon>
        <taxon>Nematocera</taxon>
        <taxon>Culicoidea</taxon>
        <taxon>Chaoboridae</taxon>
        <taxon>Corethrella</taxon>
    </lineage>
</organism>
<dbReference type="GO" id="GO:0016020">
    <property type="term" value="C:membrane"/>
    <property type="evidence" value="ECO:0007669"/>
    <property type="project" value="TreeGrafter"/>
</dbReference>
<keyword evidence="1" id="KW-0143">Chaperone</keyword>
<feature type="compositionally biased region" description="Polar residues" evidence="2">
    <location>
        <begin position="93"/>
        <end position="103"/>
    </location>
</feature>
<dbReference type="AlphaFoldDB" id="U5EMN5"/>
<feature type="region of interest" description="Disordered" evidence="2">
    <location>
        <begin position="1"/>
        <end position="72"/>
    </location>
</feature>
<dbReference type="GO" id="GO:0050821">
    <property type="term" value="P:protein stabilization"/>
    <property type="evidence" value="ECO:0007669"/>
    <property type="project" value="TreeGrafter"/>
</dbReference>
<sequence>EEKMSETPNVRHIPIFVEGRDKPIINTTPETQKSASSSSTNSSTSQQQQHPHPQHHPTASSIFNDTPMMSHANDFFERPSLLDRCKEFPVRNFGSSFFKSPSPQRDDSPARQIPVFHNQNRPQQQQQPQQRTSQDNLFKQGSPAPQTQFSQHHQQQQAPPPPPQQQRQRTDSRSSDTVDNSVPLQQQQHPNQNQQQPQQQQKPQEQPQQQQQPKPQPTSRKEESIMKIQKIQQDVLELMDKVEKFNSSKDKTYLYLDEMLTQNLLKLDTIDTEGEDNIKQAR</sequence>
<dbReference type="PANTHER" id="PTHR12329:SF5">
    <property type="entry name" value="STARVIN, ISOFORM E"/>
    <property type="match status" value="1"/>
</dbReference>
<feature type="non-terminal residue" evidence="4">
    <location>
        <position position="282"/>
    </location>
</feature>
<feature type="domain" description="BAG" evidence="3">
    <location>
        <begin position="224"/>
        <end position="282"/>
    </location>
</feature>
<proteinExistence type="evidence at transcript level"/>
<dbReference type="GO" id="GO:0051087">
    <property type="term" value="F:protein-folding chaperone binding"/>
    <property type="evidence" value="ECO:0007669"/>
    <property type="project" value="InterPro"/>
</dbReference>
<feature type="non-terminal residue" evidence="4">
    <location>
        <position position="1"/>
    </location>
</feature>
<reference evidence="4" key="1">
    <citation type="journal article" date="2014" name="Insect Biochem. Mol. Biol.">
        <title>An insight into the sialome of the frog biting fly, Corethrella appendiculata.</title>
        <authorList>
            <person name="Ribeiro J.M.C."/>
            <person name="Chagas A.C."/>
            <person name="Pham V.M."/>
            <person name="Lounibos L.P."/>
            <person name="Calvo E."/>
        </authorList>
    </citation>
    <scope>NUCLEOTIDE SEQUENCE</scope>
    <source>
        <tissue evidence="4">Salivary glands</tissue>
    </source>
</reference>
<evidence type="ECO:0000259" key="3">
    <source>
        <dbReference type="PROSITE" id="PS51035"/>
    </source>
</evidence>
<feature type="compositionally biased region" description="Low complexity" evidence="2">
    <location>
        <begin position="29"/>
        <end position="61"/>
    </location>
</feature>
<dbReference type="InterPro" id="IPR036533">
    <property type="entry name" value="BAG_dom_sf"/>
</dbReference>
<evidence type="ECO:0000256" key="1">
    <source>
        <dbReference type="ARBA" id="ARBA00023186"/>
    </source>
</evidence>
<name>U5EMN5_9DIPT</name>
<dbReference type="GO" id="GO:0005634">
    <property type="term" value="C:nucleus"/>
    <property type="evidence" value="ECO:0007669"/>
    <property type="project" value="TreeGrafter"/>
</dbReference>
<accession>U5EMN5</accession>
<evidence type="ECO:0000313" key="4">
    <source>
        <dbReference type="EMBL" id="JAB55464.1"/>
    </source>
</evidence>
<feature type="region of interest" description="Disordered" evidence="2">
    <location>
        <begin position="92"/>
        <end position="226"/>
    </location>
</feature>
<protein>
    <submittedName>
        <fullName evidence="4">Putative starvin</fullName>
    </submittedName>
</protein>